<evidence type="ECO:0000256" key="6">
    <source>
        <dbReference type="ARBA" id="ARBA00022989"/>
    </source>
</evidence>
<evidence type="ECO:0000313" key="10">
    <source>
        <dbReference type="EMBL" id="MCW8107235.1"/>
    </source>
</evidence>
<dbReference type="HAMAP" id="MF_01942">
    <property type="entry name" value="Lipid_A_LpxL_LpxP"/>
    <property type="match status" value="1"/>
</dbReference>
<evidence type="ECO:0000256" key="5">
    <source>
        <dbReference type="ARBA" id="ARBA00022985"/>
    </source>
</evidence>
<reference evidence="10" key="1">
    <citation type="submission" date="2022-11" db="EMBL/GenBank/DDBJ databases">
        <title>Alteromonas sp. nov., isolated from sea water of the Qingdao.</title>
        <authorList>
            <person name="Wang Q."/>
        </authorList>
    </citation>
    <scope>NUCLEOTIDE SEQUENCE</scope>
    <source>
        <strain evidence="10">ASW11-7</strain>
    </source>
</reference>
<comment type="caution">
    <text evidence="10">The sequence shown here is derived from an EMBL/GenBank/DDBJ whole genome shotgun (WGS) entry which is preliminary data.</text>
</comment>
<dbReference type="InterPro" id="IPR004960">
    <property type="entry name" value="LipA_acyltrans"/>
</dbReference>
<evidence type="ECO:0000256" key="1">
    <source>
        <dbReference type="ARBA" id="ARBA00022475"/>
    </source>
</evidence>
<keyword evidence="7 9" id="KW-0472">Membrane</keyword>
<keyword evidence="5 9" id="KW-0448">Lipopolysaccharide biosynthesis</keyword>
<keyword evidence="6 9" id="KW-1133">Transmembrane helix</keyword>
<keyword evidence="11" id="KW-1185">Reference proteome</keyword>
<evidence type="ECO:0000256" key="7">
    <source>
        <dbReference type="ARBA" id="ARBA00023136"/>
    </source>
</evidence>
<dbReference type="RefSeq" id="WP_265615933.1">
    <property type="nucleotide sequence ID" value="NZ_JAPFRD010000002.1"/>
</dbReference>
<feature type="transmembrane region" description="Helical" evidence="9">
    <location>
        <begin position="20"/>
        <end position="43"/>
    </location>
</feature>
<comment type="function">
    <text evidence="9">Catalyzes the transfer of an acyl chain from an acyl-[acyl-carrier-protein] (ACP) to a Kdo(2)-lipid IV(A) to form a Kdo(2)-(acyl)-lipid IV(A).</text>
</comment>
<dbReference type="CDD" id="cd07984">
    <property type="entry name" value="LPLAT_LABLAT-like"/>
    <property type="match status" value="1"/>
</dbReference>
<comment type="subcellular location">
    <subcellularLocation>
        <location evidence="9">Cell inner membrane</location>
        <topology evidence="9">Single-pass membrane protein</topology>
    </subcellularLocation>
</comment>
<keyword evidence="3 9" id="KW-0808">Transferase</keyword>
<dbReference type="EMBL" id="JAPFRD010000002">
    <property type="protein sequence ID" value="MCW8107235.1"/>
    <property type="molecule type" value="Genomic_DNA"/>
</dbReference>
<comment type="catalytic activity">
    <reaction evidence="9">
        <text>an alpha-Kdo-(2-&gt;4)-alpha-Kdo-(2-&gt;6)-lipid IVA + a fatty acyl-[ACP] = an alpha-Kdo-(2-&gt;4)-alpha-Kdo-(2-&gt;6)-(acyl)-lipid IVA + holo-[ACP]</text>
        <dbReference type="Rhea" id="RHEA:69396"/>
        <dbReference type="Rhea" id="RHEA-COMP:9685"/>
        <dbReference type="Rhea" id="RHEA-COMP:14125"/>
        <dbReference type="ChEBI" id="CHEBI:64479"/>
        <dbReference type="ChEBI" id="CHEBI:138651"/>
        <dbReference type="ChEBI" id="CHEBI:176429"/>
        <dbReference type="ChEBI" id="CHEBI:176430"/>
        <dbReference type="EC" id="2.3.1.241"/>
    </reaction>
</comment>
<comment type="pathway">
    <text evidence="9">Bacterial outer membrane biogenesis; lipopolysaccharide biosynthesis.</text>
</comment>
<dbReference type="PIRSF" id="PIRSF026649">
    <property type="entry name" value="MsbB"/>
    <property type="match status" value="1"/>
</dbReference>
<dbReference type="NCBIfam" id="TIGR02207">
    <property type="entry name" value="lipid_A_htrB"/>
    <property type="match status" value="1"/>
</dbReference>
<keyword evidence="1 9" id="KW-1003">Cell membrane</keyword>
<dbReference type="Pfam" id="PF03279">
    <property type="entry name" value="Lip_A_acyltrans"/>
    <property type="match status" value="1"/>
</dbReference>
<name>A0ABT3P3W8_9ALTE</name>
<organism evidence="10 11">
    <name type="scientific">Alteromonas aquimaris</name>
    <dbReference type="NCBI Taxonomy" id="2998417"/>
    <lineage>
        <taxon>Bacteria</taxon>
        <taxon>Pseudomonadati</taxon>
        <taxon>Pseudomonadota</taxon>
        <taxon>Gammaproteobacteria</taxon>
        <taxon>Alteromonadales</taxon>
        <taxon>Alteromonadaceae</taxon>
        <taxon>Alteromonas/Salinimonas group</taxon>
        <taxon>Alteromonas</taxon>
    </lineage>
</organism>
<evidence type="ECO:0000313" key="11">
    <source>
        <dbReference type="Proteomes" id="UP001142810"/>
    </source>
</evidence>
<feature type="short sequence motif" description="HXXXXD motif" evidence="9">
    <location>
        <begin position="135"/>
        <end position="140"/>
    </location>
</feature>
<dbReference type="PANTHER" id="PTHR30606">
    <property type="entry name" value="LIPID A BIOSYNTHESIS LAUROYL ACYLTRANSFERASE"/>
    <property type="match status" value="1"/>
</dbReference>
<dbReference type="EC" id="2.3.1.241" evidence="9"/>
<sequence>MSAAIKPPKFSLRFLLPQYWPIWLGSAALYLVTWLPLPVIRWLGAQVGLLMGRVAPKRVLVARRNVELCFPEMSVDEREKLLQENIKRTGMALFETAMGWWWPAWRVKRVFHVEGFEHIEKAFAQGKGVFGMALHNVNLEFACRGMGYTWPSVGFYRKHNNDLIDFMQYRGRAQSNKYMIHKRNAKALLSALDEGELCLYLPDQDYGRAQSIFVPFGGVKETATTTATLMFIRRTNCVPLLITSQYTSDGYKVKIYPAMSELADMNDEEALTLLNARIVEIIQEQPESYLWMHKRFKTRPHDMASSLY</sequence>
<dbReference type="Proteomes" id="UP001142810">
    <property type="component" value="Unassembled WGS sequence"/>
</dbReference>
<keyword evidence="4 9" id="KW-0812">Transmembrane</keyword>
<evidence type="ECO:0000256" key="8">
    <source>
        <dbReference type="ARBA" id="ARBA00023315"/>
    </source>
</evidence>
<dbReference type="InterPro" id="IPR011920">
    <property type="entry name" value="Lipid_A_LpxL_LpxP"/>
</dbReference>
<accession>A0ABT3P3W8</accession>
<keyword evidence="2 9" id="KW-0997">Cell inner membrane</keyword>
<keyword evidence="8 9" id="KW-0012">Acyltransferase</keyword>
<dbReference type="GO" id="GO:0016746">
    <property type="term" value="F:acyltransferase activity"/>
    <property type="evidence" value="ECO:0007669"/>
    <property type="project" value="UniProtKB-KW"/>
</dbReference>
<evidence type="ECO:0000256" key="9">
    <source>
        <dbReference type="HAMAP-Rule" id="MF_01942"/>
    </source>
</evidence>
<gene>
    <name evidence="9 10" type="primary">lpxL</name>
    <name evidence="10" type="ORF">OPS25_01790</name>
</gene>
<dbReference type="PANTHER" id="PTHR30606:SF9">
    <property type="entry name" value="LIPID A BIOSYNTHESIS LAUROYLTRANSFERASE"/>
    <property type="match status" value="1"/>
</dbReference>
<proteinExistence type="inferred from homology"/>
<comment type="pathway">
    <text evidence="9">Glycolipid biosynthesis; KDO(2)-lipid A biosynthesis; KDO(2)-lipid A from CMP-3-deoxy-D-manno-octulosonate and lipid IV(A): step 3/4.</text>
</comment>
<protein>
    <recommendedName>
        <fullName evidence="9">Lipid A biosynthesis acyltransferase</fullName>
        <ecNumber evidence="9">2.3.1.241</ecNumber>
    </recommendedName>
    <alternativeName>
        <fullName evidence="9">Kdo(2)-lipid IV(A) acyltransferase</fullName>
    </alternativeName>
</protein>
<evidence type="ECO:0000256" key="4">
    <source>
        <dbReference type="ARBA" id="ARBA00022692"/>
    </source>
</evidence>
<evidence type="ECO:0000256" key="3">
    <source>
        <dbReference type="ARBA" id="ARBA00022679"/>
    </source>
</evidence>
<comment type="similarity">
    <text evidence="9">Belongs to the LpxL/LpxM/LpxP family.</text>
</comment>
<evidence type="ECO:0000256" key="2">
    <source>
        <dbReference type="ARBA" id="ARBA00022519"/>
    </source>
</evidence>